<dbReference type="PANTHER" id="PTHR13799">
    <property type="entry name" value="NGG1 INTERACTING FACTOR 3"/>
    <property type="match status" value="1"/>
</dbReference>
<gene>
    <name evidence="4" type="ORF">ATW55_10190</name>
</gene>
<protein>
    <recommendedName>
        <fullName evidence="2">GTP cyclohydrolase 1 type 2 homolog</fullName>
    </recommendedName>
</protein>
<keyword evidence="5" id="KW-1185">Reference proteome</keyword>
<dbReference type="Gene3D" id="3.40.1390.30">
    <property type="entry name" value="NIF3 (NGG1p interacting factor 3)-like"/>
    <property type="match status" value="2"/>
</dbReference>
<dbReference type="EMBL" id="LPVJ01000070">
    <property type="protein sequence ID" value="KUO94779.1"/>
    <property type="molecule type" value="Genomic_DNA"/>
</dbReference>
<dbReference type="GO" id="GO:0046872">
    <property type="term" value="F:metal ion binding"/>
    <property type="evidence" value="ECO:0007669"/>
    <property type="project" value="UniProtKB-KW"/>
</dbReference>
<evidence type="ECO:0000313" key="5">
    <source>
        <dbReference type="Proteomes" id="UP000053557"/>
    </source>
</evidence>
<name>A0A101XNY1_9BACL</name>
<keyword evidence="3" id="KW-0479">Metal-binding</keyword>
<comment type="caution">
    <text evidence="4">The sequence shown here is derived from an EMBL/GenBank/DDBJ whole genome shotgun (WGS) entry which is preliminary data.</text>
</comment>
<accession>A0A101XNY1</accession>
<reference evidence="4 5" key="1">
    <citation type="submission" date="2015-12" db="EMBL/GenBank/DDBJ databases">
        <title>Draft genome sequence of Acidibacillus ferrooxidans ITV001, isolated from a chalcopyrite acid mine drainage site in Brazil.</title>
        <authorList>
            <person name="Dall'Agnol H."/>
            <person name="Nancucheo I."/>
            <person name="Johnson B."/>
            <person name="Oliveira R."/>
            <person name="Leite L."/>
            <person name="Pylro V."/>
            <person name="Nunes G.L."/>
            <person name="Tzotzos G."/>
            <person name="Fernandes G.R."/>
            <person name="Dutra J."/>
            <person name="Orellana S.C."/>
            <person name="Oliveira G."/>
        </authorList>
    </citation>
    <scope>NUCLEOTIDE SEQUENCE [LARGE SCALE GENOMIC DNA]</scope>
    <source>
        <strain evidence="5">ITV01</strain>
    </source>
</reference>
<dbReference type="PANTHER" id="PTHR13799:SF14">
    <property type="entry name" value="GTP CYCLOHYDROLASE 1 TYPE 2 HOMOLOG"/>
    <property type="match status" value="1"/>
</dbReference>
<evidence type="ECO:0000256" key="2">
    <source>
        <dbReference type="ARBA" id="ARBA00022112"/>
    </source>
</evidence>
<dbReference type="GO" id="GO:0005737">
    <property type="term" value="C:cytoplasm"/>
    <property type="evidence" value="ECO:0007669"/>
    <property type="project" value="TreeGrafter"/>
</dbReference>
<evidence type="ECO:0000313" key="4">
    <source>
        <dbReference type="EMBL" id="KUO94779.1"/>
    </source>
</evidence>
<dbReference type="InterPro" id="IPR002678">
    <property type="entry name" value="DUF34/NIF3"/>
</dbReference>
<evidence type="ECO:0000256" key="3">
    <source>
        <dbReference type="ARBA" id="ARBA00022723"/>
    </source>
</evidence>
<dbReference type="Proteomes" id="UP000053557">
    <property type="component" value="Unassembled WGS sequence"/>
</dbReference>
<proteinExistence type="inferred from homology"/>
<dbReference type="Pfam" id="PF01784">
    <property type="entry name" value="DUF34_NIF3"/>
    <property type="match status" value="1"/>
</dbReference>
<organism evidence="4 5">
    <name type="scientific">Ferroacidibacillus organovorans</name>
    <dbReference type="NCBI Taxonomy" id="1765683"/>
    <lineage>
        <taxon>Bacteria</taxon>
        <taxon>Bacillati</taxon>
        <taxon>Bacillota</taxon>
        <taxon>Bacilli</taxon>
        <taxon>Bacillales</taxon>
        <taxon>Alicyclobacillaceae</taxon>
        <taxon>Ferroacidibacillus</taxon>
    </lineage>
</organism>
<dbReference type="OrthoDB" id="1116574at2"/>
<sequence length="271" mass="30130">MMMIAEVLEIIYKRMPAPRDKAVDRLLVGEVSRAVTGVLSAATVTHAVIDEAILRRANLILTYDPIFYGEEVDLAGRGGEHGDVRSVASRKLERLNDAGIAVFRFCEAWRAHEPDGILAGTLKHLGFARYWERRRGPVIELPPRTVRELTDHLKARLDIPSVRLCGDLEAICARIGFLLGNNAGDEQLEMLASGEIDVLVVGETVEWQVCEYIRDRNAYVHPDTPPVHLIVVGRLASVTLGMRYIVDWLTPKIPGVPVSYAPIALPYSYVL</sequence>
<dbReference type="AlphaFoldDB" id="A0A101XNY1"/>
<dbReference type="SUPFAM" id="SSF102705">
    <property type="entry name" value="NIF3 (NGG1p interacting factor 3)-like"/>
    <property type="match status" value="1"/>
</dbReference>
<comment type="similarity">
    <text evidence="1">Belongs to the GTP cyclohydrolase I type 2/NIF3 family.</text>
</comment>
<evidence type="ECO:0000256" key="1">
    <source>
        <dbReference type="ARBA" id="ARBA00006964"/>
    </source>
</evidence>
<dbReference type="InterPro" id="IPR036069">
    <property type="entry name" value="DUF34/NIF3_sf"/>
</dbReference>